<dbReference type="Proteomes" id="UP000078389">
    <property type="component" value="Unassembled WGS sequence"/>
</dbReference>
<evidence type="ECO:0000313" key="3">
    <source>
        <dbReference type="Proteomes" id="UP000078389"/>
    </source>
</evidence>
<dbReference type="PANTHER" id="PTHR41878:SF1">
    <property type="entry name" value="TNPR PROTEIN"/>
    <property type="match status" value="1"/>
</dbReference>
<proteinExistence type="predicted"/>
<reference evidence="2 3" key="1">
    <citation type="submission" date="2016-03" db="EMBL/GenBank/DDBJ databases">
        <title>Genome sequencing of Devosia sp. S37.</title>
        <authorList>
            <person name="Mohd Nor M."/>
        </authorList>
    </citation>
    <scope>NUCLEOTIDE SEQUENCE [LARGE SCALE GENOMIC DNA]</scope>
    <source>
        <strain evidence="2 3">S37</strain>
    </source>
</reference>
<keyword evidence="3" id="KW-1185">Reference proteome</keyword>
<protein>
    <recommendedName>
        <fullName evidence="1">Plasmid pRiA4b Orf3-like domain-containing protein</fullName>
    </recommendedName>
</protein>
<dbReference type="Pfam" id="PF07929">
    <property type="entry name" value="PRiA4_ORF3"/>
    <property type="match status" value="1"/>
</dbReference>
<dbReference type="EMBL" id="LVVY01000089">
    <property type="protein sequence ID" value="OAM76941.1"/>
    <property type="molecule type" value="Genomic_DNA"/>
</dbReference>
<dbReference type="Gene3D" id="3.10.290.30">
    <property type="entry name" value="MM3350-like"/>
    <property type="match status" value="1"/>
</dbReference>
<dbReference type="InterPro" id="IPR024047">
    <property type="entry name" value="MM3350-like_sf"/>
</dbReference>
<dbReference type="OrthoDB" id="9816539at2"/>
<dbReference type="STRING" id="1770058.A3840_11410"/>
<comment type="caution">
    <text evidence="2">The sequence shown here is derived from an EMBL/GenBank/DDBJ whole genome shotgun (WGS) entry which is preliminary data.</text>
</comment>
<organism evidence="2 3">
    <name type="scientific">Devosia elaeis</name>
    <dbReference type="NCBI Taxonomy" id="1770058"/>
    <lineage>
        <taxon>Bacteria</taxon>
        <taxon>Pseudomonadati</taxon>
        <taxon>Pseudomonadota</taxon>
        <taxon>Alphaproteobacteria</taxon>
        <taxon>Hyphomicrobiales</taxon>
        <taxon>Devosiaceae</taxon>
        <taxon>Devosia</taxon>
    </lineage>
</organism>
<accession>A0A178HVP9</accession>
<dbReference type="InterPro" id="IPR012912">
    <property type="entry name" value="Plasmid_pRiA4b_Orf3-like"/>
</dbReference>
<dbReference type="PANTHER" id="PTHR41878">
    <property type="entry name" value="LEXA REPRESSOR-RELATED"/>
    <property type="match status" value="1"/>
</dbReference>
<evidence type="ECO:0000259" key="1">
    <source>
        <dbReference type="Pfam" id="PF07929"/>
    </source>
</evidence>
<feature type="domain" description="Plasmid pRiA4b Orf3-like" evidence="1">
    <location>
        <begin position="19"/>
        <end position="183"/>
    </location>
</feature>
<evidence type="ECO:0000313" key="2">
    <source>
        <dbReference type="EMBL" id="OAM76941.1"/>
    </source>
</evidence>
<name>A0A178HVP9_9HYPH</name>
<dbReference type="SUPFAM" id="SSF159941">
    <property type="entry name" value="MM3350-like"/>
    <property type="match status" value="1"/>
</dbReference>
<dbReference type="AlphaFoldDB" id="A0A178HVP9"/>
<gene>
    <name evidence="2" type="ORF">A3840_11410</name>
</gene>
<sequence>MELGGPASDQEDRVNNDHIVRLHIQLDDVEPAIWRRVEVPLTSTLKAVHDVIQATMLFEDYHLFQFEVGDRRYGYPDPDWGDDMRDARYIRLGAILSRGETRFTYTYDFGDDWRHSVVVEEVVAADPMVDYPRFVDGARRAPPEDVGGLPGFEEFLEAIADPEHREHDSVMTWYGRPFDPTDIGLDVITARLAKLARRRAVGKAGFEKFRRRIN</sequence>